<dbReference type="SFLD" id="SFLDS00029">
    <property type="entry name" value="Radical_SAM"/>
    <property type="match status" value="1"/>
</dbReference>
<keyword evidence="4" id="KW-0949">S-adenosyl-L-methionine</keyword>
<dbReference type="InterPro" id="IPR006638">
    <property type="entry name" value="Elp3/MiaA/NifB-like_rSAM"/>
</dbReference>
<evidence type="ECO:0000256" key="7">
    <source>
        <dbReference type="ARBA" id="ARBA00023014"/>
    </source>
</evidence>
<dbReference type="Gene3D" id="3.80.30.20">
    <property type="entry name" value="tm_1862 like domain"/>
    <property type="match status" value="1"/>
</dbReference>
<dbReference type="InterPro" id="IPR006158">
    <property type="entry name" value="Cobalamin-bd"/>
</dbReference>
<evidence type="ECO:0000256" key="5">
    <source>
        <dbReference type="ARBA" id="ARBA00022723"/>
    </source>
</evidence>
<dbReference type="Pfam" id="PF04055">
    <property type="entry name" value="Radical_SAM"/>
    <property type="match status" value="1"/>
</dbReference>
<dbReference type="SFLD" id="SFLDG01082">
    <property type="entry name" value="B12-binding_domain_containing"/>
    <property type="match status" value="1"/>
</dbReference>
<dbReference type="PROSITE" id="PS51918">
    <property type="entry name" value="RADICAL_SAM"/>
    <property type="match status" value="1"/>
</dbReference>
<dbReference type="PANTHER" id="PTHR43409">
    <property type="entry name" value="ANAEROBIC MAGNESIUM-PROTOPORPHYRIN IX MONOMETHYL ESTER CYCLASE-RELATED"/>
    <property type="match status" value="1"/>
</dbReference>
<dbReference type="Pfam" id="PF02310">
    <property type="entry name" value="B12-binding"/>
    <property type="match status" value="1"/>
</dbReference>
<dbReference type="GO" id="GO:0003824">
    <property type="term" value="F:catalytic activity"/>
    <property type="evidence" value="ECO:0007669"/>
    <property type="project" value="InterPro"/>
</dbReference>
<proteinExistence type="predicted"/>
<evidence type="ECO:0000259" key="9">
    <source>
        <dbReference type="PROSITE" id="PS51918"/>
    </source>
</evidence>
<dbReference type="Proteomes" id="UP000177376">
    <property type="component" value="Unassembled WGS sequence"/>
</dbReference>
<feature type="domain" description="Radical SAM core" evidence="9">
    <location>
        <begin position="192"/>
        <end position="440"/>
    </location>
</feature>
<dbReference type="EMBL" id="MHIM01000037">
    <property type="protein sequence ID" value="OGY51418.1"/>
    <property type="molecule type" value="Genomic_DNA"/>
</dbReference>
<evidence type="ECO:0000259" key="8">
    <source>
        <dbReference type="PROSITE" id="PS51332"/>
    </source>
</evidence>
<evidence type="ECO:0000313" key="11">
    <source>
        <dbReference type="Proteomes" id="UP000177376"/>
    </source>
</evidence>
<organism evidence="10 11">
    <name type="scientific">Candidatus Buchananbacteria bacterium RIFCSPLOWO2_01_FULL_39_33</name>
    <dbReference type="NCBI Taxonomy" id="1797543"/>
    <lineage>
        <taxon>Bacteria</taxon>
        <taxon>Candidatus Buchananiibacteriota</taxon>
    </lineage>
</organism>
<dbReference type="SFLD" id="SFLDG01123">
    <property type="entry name" value="methyltransferase_(Class_B)"/>
    <property type="match status" value="1"/>
</dbReference>
<sequence>MNSHKRLRFRLILPSFPPFNIYGRIAKTTTSLGPVYVGTAANKLDKWDVEIIDENNIHGWFCPKNHNGTLDHVKLQAERPAEVVGFYGSMTSAIPRMYKLAALYKKLGAKTIAGGYHVRNLPQESLDNNIDVVVMGEGEIAIKELLLAWENNTPLAEIPGLSFLHDGKMITTPKPELLADLDLLPFPDFNLVRYAKIKIYPIGRIRGCNMNCEFCAVKDRARCSTPEWMIAQIAHLVETRGARYFFDVSDHFVASGLAEAVHFCQLLADYQKQHGLRIRMSIQIRLSDARHPELLQAMRAAGIDNVCIGIESCIDEELLVMQKGYREKDVLNWLDIYHRFGFFIHGMMIFGYPEKPNHRINLPLKTRVQKFKEFVRQLDTAQVLLPVPLPGTELTERLKNDGRLYDIGYEYYDGQFPLFEPDEGITPEELQQAVQEIMGEFYRFSHIWHLIKAYCFYFPLVVFPRTATLATFRVRYITNGYRQWHRLYFRNWKIRFLGSIIVRNWKMAFRRGNFKEQLARAKARLVQMKTNQ</sequence>
<keyword evidence="6" id="KW-0408">Iron</keyword>
<comment type="caution">
    <text evidence="10">The sequence shown here is derived from an EMBL/GenBank/DDBJ whole genome shotgun (WGS) entry which is preliminary data.</text>
</comment>
<dbReference type="InterPro" id="IPR058240">
    <property type="entry name" value="rSAM_sf"/>
</dbReference>
<dbReference type="InterPro" id="IPR034466">
    <property type="entry name" value="Methyltransferase_Class_B"/>
</dbReference>
<dbReference type="PANTHER" id="PTHR43409:SF7">
    <property type="entry name" value="BLL1977 PROTEIN"/>
    <property type="match status" value="1"/>
</dbReference>
<evidence type="ECO:0000256" key="6">
    <source>
        <dbReference type="ARBA" id="ARBA00023004"/>
    </source>
</evidence>
<dbReference type="SMART" id="SM00729">
    <property type="entry name" value="Elp3"/>
    <property type="match status" value="1"/>
</dbReference>
<dbReference type="AlphaFoldDB" id="A0A1G1YGD4"/>
<accession>A0A1G1YGD4</accession>
<dbReference type="GO" id="GO:0031419">
    <property type="term" value="F:cobalamin binding"/>
    <property type="evidence" value="ECO:0007669"/>
    <property type="project" value="InterPro"/>
</dbReference>
<dbReference type="Gene3D" id="3.40.50.280">
    <property type="entry name" value="Cobalamin-binding domain"/>
    <property type="match status" value="1"/>
</dbReference>
<dbReference type="GO" id="GO:0046872">
    <property type="term" value="F:metal ion binding"/>
    <property type="evidence" value="ECO:0007669"/>
    <property type="project" value="UniProtKB-KW"/>
</dbReference>
<evidence type="ECO:0000313" key="10">
    <source>
        <dbReference type="EMBL" id="OGY51418.1"/>
    </source>
</evidence>
<dbReference type="InterPro" id="IPR051198">
    <property type="entry name" value="BchE-like"/>
</dbReference>
<keyword evidence="5" id="KW-0479">Metal-binding</keyword>
<evidence type="ECO:0000256" key="1">
    <source>
        <dbReference type="ARBA" id="ARBA00001966"/>
    </source>
</evidence>
<gene>
    <name evidence="10" type="ORF">A3A02_03535</name>
</gene>
<evidence type="ECO:0000256" key="4">
    <source>
        <dbReference type="ARBA" id="ARBA00022691"/>
    </source>
</evidence>
<keyword evidence="2" id="KW-0489">Methyltransferase</keyword>
<dbReference type="InterPro" id="IPR023404">
    <property type="entry name" value="rSAM_horseshoe"/>
</dbReference>
<dbReference type="GO" id="GO:0051539">
    <property type="term" value="F:4 iron, 4 sulfur cluster binding"/>
    <property type="evidence" value="ECO:0007669"/>
    <property type="project" value="UniProtKB-KW"/>
</dbReference>
<reference evidence="10 11" key="1">
    <citation type="journal article" date="2016" name="Nat. Commun.">
        <title>Thousands of microbial genomes shed light on interconnected biogeochemical processes in an aquifer system.</title>
        <authorList>
            <person name="Anantharaman K."/>
            <person name="Brown C.T."/>
            <person name="Hug L.A."/>
            <person name="Sharon I."/>
            <person name="Castelle C.J."/>
            <person name="Probst A.J."/>
            <person name="Thomas B.C."/>
            <person name="Singh A."/>
            <person name="Wilkins M.J."/>
            <person name="Karaoz U."/>
            <person name="Brodie E.L."/>
            <person name="Williams K.H."/>
            <person name="Hubbard S.S."/>
            <person name="Banfield J.F."/>
        </authorList>
    </citation>
    <scope>NUCLEOTIDE SEQUENCE [LARGE SCALE GENOMIC DNA]</scope>
</reference>
<evidence type="ECO:0000256" key="2">
    <source>
        <dbReference type="ARBA" id="ARBA00022603"/>
    </source>
</evidence>
<feature type="domain" description="B12-binding" evidence="8">
    <location>
        <begin position="17"/>
        <end position="156"/>
    </location>
</feature>
<dbReference type="SUPFAM" id="SSF102114">
    <property type="entry name" value="Radical SAM enzymes"/>
    <property type="match status" value="1"/>
</dbReference>
<protein>
    <submittedName>
        <fullName evidence="10">Uncharacterized protein</fullName>
    </submittedName>
</protein>
<keyword evidence="7" id="KW-0411">Iron-sulfur</keyword>
<dbReference type="PROSITE" id="PS51332">
    <property type="entry name" value="B12_BINDING"/>
    <property type="match status" value="1"/>
</dbReference>
<comment type="cofactor">
    <cofactor evidence="1">
        <name>[4Fe-4S] cluster</name>
        <dbReference type="ChEBI" id="CHEBI:49883"/>
    </cofactor>
</comment>
<dbReference type="InterPro" id="IPR007197">
    <property type="entry name" value="rSAM"/>
</dbReference>
<keyword evidence="3" id="KW-0808">Transferase</keyword>
<evidence type="ECO:0000256" key="3">
    <source>
        <dbReference type="ARBA" id="ARBA00022679"/>
    </source>
</evidence>
<dbReference type="CDD" id="cd02068">
    <property type="entry name" value="radical_SAM_B12_BD"/>
    <property type="match status" value="1"/>
</dbReference>
<name>A0A1G1YGD4_9BACT</name>